<dbReference type="InterPro" id="IPR010131">
    <property type="entry name" value="MdtP/NodT-like"/>
</dbReference>
<evidence type="ECO:0000313" key="4">
    <source>
        <dbReference type="Proteomes" id="UP000275137"/>
    </source>
</evidence>
<comment type="caution">
    <text evidence="3">The sequence shown here is derived from an EMBL/GenBank/DDBJ whole genome shotgun (WGS) entry which is preliminary data.</text>
</comment>
<keyword evidence="4" id="KW-1185">Reference proteome</keyword>
<feature type="signal peptide" evidence="2">
    <location>
        <begin position="1"/>
        <end position="22"/>
    </location>
</feature>
<dbReference type="Gene3D" id="1.20.1600.10">
    <property type="entry name" value="Outer membrane efflux proteins (OEP)"/>
    <property type="match status" value="1"/>
</dbReference>
<dbReference type="Proteomes" id="UP000275137">
    <property type="component" value="Unassembled WGS sequence"/>
</dbReference>
<dbReference type="AlphaFoldDB" id="A0A3N0V5K5"/>
<dbReference type="RefSeq" id="WP_123236084.1">
    <property type="nucleotide sequence ID" value="NZ_RJVP01000001.1"/>
</dbReference>
<proteinExistence type="inferred from homology"/>
<evidence type="ECO:0000256" key="2">
    <source>
        <dbReference type="SAM" id="SignalP"/>
    </source>
</evidence>
<dbReference type="PANTHER" id="PTHR30203:SF24">
    <property type="entry name" value="BLR4935 PROTEIN"/>
    <property type="match status" value="1"/>
</dbReference>
<comment type="similarity">
    <text evidence="1">Belongs to the outer membrane factor (OMF) (TC 1.B.17) family.</text>
</comment>
<keyword evidence="2" id="KW-0732">Signal</keyword>
<name>A0A3N0V5K5_9PROT</name>
<dbReference type="PANTHER" id="PTHR30203">
    <property type="entry name" value="OUTER MEMBRANE CATION EFFLUX PROTEIN"/>
    <property type="match status" value="1"/>
</dbReference>
<organism evidence="3 4">
    <name type="scientific">Pseudomethylobacillus aquaticus</name>
    <dbReference type="NCBI Taxonomy" id="2676064"/>
    <lineage>
        <taxon>Bacteria</taxon>
        <taxon>Pseudomonadati</taxon>
        <taxon>Pseudomonadota</taxon>
        <taxon>Betaproteobacteria</taxon>
        <taxon>Nitrosomonadales</taxon>
        <taxon>Methylophilaceae</taxon>
        <taxon>Pseudomethylobacillus</taxon>
    </lineage>
</organism>
<reference evidence="3 4" key="1">
    <citation type="submission" date="2018-10" db="EMBL/GenBank/DDBJ databases">
        <authorList>
            <person name="Chen W.-M."/>
        </authorList>
    </citation>
    <scope>NUCLEOTIDE SEQUENCE [LARGE SCALE GENOMIC DNA]</scope>
    <source>
        <strain evidence="3 4">H-5</strain>
    </source>
</reference>
<sequence>MRASFLITLLLASLSLPLSVQAAQPYQTTISHAGDAQALTLSDAIARAMQANPELAVASREREAITGVQVQAAVRPNPSISTFVEDTRTATRQTTVQINQPLELGNKRAARISAADARYDLAAAELVRKRSDVRAAVMAAFYEVLVAQERETLTASTLELAQGVRDAASKRVQAGKISPVEETKSRLAESNVRIELELARSQLNASRKRLSALWGQDTPDYSRVEGEIEHLPVIAGLESLTRQLEQAPAIQRARLEIEQRNAVVGVERSKRVPDLTLSVGARRDEEMGLNQAVLGLSIPIPVFDRNQGNLQEALIRTDKARDELLALQVQQTALLQSAYERYLAARQESTTLQDGILPDARQNYDAAVRGFEFGKFGFLDVLDAQRTLFQARFQYLNALQRAHQSIAELTGLLGELPANDLAVVDQPARVSHQE</sequence>
<protein>
    <submittedName>
        <fullName evidence="3">TolC family protein</fullName>
    </submittedName>
</protein>
<dbReference type="InterPro" id="IPR003423">
    <property type="entry name" value="OMP_efflux"/>
</dbReference>
<dbReference type="SUPFAM" id="SSF56954">
    <property type="entry name" value="Outer membrane efflux proteins (OEP)"/>
    <property type="match status" value="1"/>
</dbReference>
<dbReference type="EMBL" id="RJVP01000001">
    <property type="protein sequence ID" value="ROH88090.1"/>
    <property type="molecule type" value="Genomic_DNA"/>
</dbReference>
<accession>A0A3N0V5K5</accession>
<evidence type="ECO:0000313" key="3">
    <source>
        <dbReference type="EMBL" id="ROH88090.1"/>
    </source>
</evidence>
<dbReference type="GO" id="GO:0015562">
    <property type="term" value="F:efflux transmembrane transporter activity"/>
    <property type="evidence" value="ECO:0007669"/>
    <property type="project" value="InterPro"/>
</dbReference>
<gene>
    <name evidence="3" type="ORF">ED236_00990</name>
</gene>
<feature type="chain" id="PRO_5018083382" evidence="2">
    <location>
        <begin position="23"/>
        <end position="434"/>
    </location>
</feature>
<dbReference type="Pfam" id="PF02321">
    <property type="entry name" value="OEP"/>
    <property type="match status" value="2"/>
</dbReference>
<evidence type="ECO:0000256" key="1">
    <source>
        <dbReference type="ARBA" id="ARBA00007613"/>
    </source>
</evidence>